<dbReference type="GeneID" id="125178621"/>
<sequence length="513" mass="54738">MTVSSHHTVMNPSYAHTLYDMTHMGDMVATDSPNIFCTTIPSHWRSNKSLPSNFRVFIFDEVKDGTIVTIRVGNDDNFSGELRNNTASVKDNVAQFNDLRFIGRSGRGKCFSLSLIVNSSPVVMTTLSKAIKITVDGPREPRNKTRQGWYHMPWVGPGGMGYSLGLDAQHAALVDLYRAAQGGSLMEMYRLNQMQSFVNAGAAAHMLASPTASVPGPLHGHLPLQVTSPSVSLQAPSSLLQPPPPVSAMQYQQMAAALAGLSETHRSPLMASEGRCRRCSGCDSGLGPCSGRSKSPISLAGLPSNASTTSTRSSNSAASSPPNTPSPPSRTSPSSTTTPRCDGIKLLSNSSPPRMADTARLHPLLRAPFIPTGSSSLLNSSNLSAARSPVRFYGSLQTSTASVEAPVPIAGFSAFSIPKHSPRSVDSSRALQLAAVDSTNSSSPKATAKLPDSSESNRDIAHRIHVEKHRASPPSDPESNDSVTRHAHKEPIKFRSLKASSSRASGHHVWRPY</sequence>
<dbReference type="GO" id="GO:0000978">
    <property type="term" value="F:RNA polymerase II cis-regulatory region sequence-specific DNA binding"/>
    <property type="evidence" value="ECO:0007669"/>
    <property type="project" value="TreeGrafter"/>
</dbReference>
<evidence type="ECO:0000256" key="1">
    <source>
        <dbReference type="ARBA" id="ARBA00004123"/>
    </source>
</evidence>
<feature type="compositionally biased region" description="Low complexity" evidence="5">
    <location>
        <begin position="303"/>
        <end position="321"/>
    </location>
</feature>
<organism evidence="7 8">
    <name type="scientific">Hyalella azteca</name>
    <name type="common">Amphipod</name>
    <dbReference type="NCBI Taxonomy" id="294128"/>
    <lineage>
        <taxon>Eukaryota</taxon>
        <taxon>Metazoa</taxon>
        <taxon>Ecdysozoa</taxon>
        <taxon>Arthropoda</taxon>
        <taxon>Crustacea</taxon>
        <taxon>Multicrustacea</taxon>
        <taxon>Malacostraca</taxon>
        <taxon>Eumalacostraca</taxon>
        <taxon>Peracarida</taxon>
        <taxon>Amphipoda</taxon>
        <taxon>Senticaudata</taxon>
        <taxon>Talitrida</taxon>
        <taxon>Talitroidea</taxon>
        <taxon>Hyalellidae</taxon>
        <taxon>Hyalella</taxon>
    </lineage>
</organism>
<accession>A0A979FNZ1</accession>
<dbReference type="Pfam" id="PF00853">
    <property type="entry name" value="Runt"/>
    <property type="match status" value="1"/>
</dbReference>
<comment type="subcellular location">
    <subcellularLocation>
        <location evidence="1">Nucleus</location>
    </subcellularLocation>
</comment>
<dbReference type="AlphaFoldDB" id="A0A979FNZ1"/>
<name>A0A979FNZ1_HYAAZ</name>
<feature type="compositionally biased region" description="Basic and acidic residues" evidence="5">
    <location>
        <begin position="455"/>
        <end position="464"/>
    </location>
</feature>
<dbReference type="InterPro" id="IPR000040">
    <property type="entry name" value="AML1_Runt"/>
</dbReference>
<feature type="domain" description="Runt" evidence="6">
    <location>
        <begin position="15"/>
        <end position="143"/>
    </location>
</feature>
<evidence type="ECO:0000313" key="7">
    <source>
        <dbReference type="Proteomes" id="UP000694843"/>
    </source>
</evidence>
<dbReference type="GO" id="GO:0005524">
    <property type="term" value="F:ATP binding"/>
    <property type="evidence" value="ECO:0007669"/>
    <property type="project" value="InterPro"/>
</dbReference>
<dbReference type="PANTHER" id="PTHR11950:SF31">
    <property type="entry name" value="SEGMENTATION PROTEIN RUNT"/>
    <property type="match status" value="1"/>
</dbReference>
<dbReference type="GO" id="GO:0000981">
    <property type="term" value="F:DNA-binding transcription factor activity, RNA polymerase II-specific"/>
    <property type="evidence" value="ECO:0007669"/>
    <property type="project" value="TreeGrafter"/>
</dbReference>
<evidence type="ECO:0000256" key="5">
    <source>
        <dbReference type="SAM" id="MobiDB-lite"/>
    </source>
</evidence>
<dbReference type="InterPro" id="IPR013524">
    <property type="entry name" value="Runt_dom"/>
</dbReference>
<dbReference type="OrthoDB" id="10518571at2759"/>
<dbReference type="KEGG" id="hazt:125178621"/>
<feature type="region of interest" description="Disordered" evidence="5">
    <location>
        <begin position="293"/>
        <end position="355"/>
    </location>
</feature>
<keyword evidence="7" id="KW-1185">Reference proteome</keyword>
<dbReference type="RefSeq" id="XP_047738789.1">
    <property type="nucleotide sequence ID" value="XM_047882833.1"/>
</dbReference>
<dbReference type="Proteomes" id="UP000694843">
    <property type="component" value="Unplaced"/>
</dbReference>
<dbReference type="InterPro" id="IPR008967">
    <property type="entry name" value="p53-like_TF_DNA-bd_sf"/>
</dbReference>
<evidence type="ECO:0000256" key="4">
    <source>
        <dbReference type="ARBA" id="ARBA00023242"/>
    </source>
</evidence>
<keyword evidence="3" id="KW-0804">Transcription</keyword>
<dbReference type="GO" id="GO:0005634">
    <property type="term" value="C:nucleus"/>
    <property type="evidence" value="ECO:0007669"/>
    <property type="project" value="UniProtKB-SubCell"/>
</dbReference>
<feature type="region of interest" description="Disordered" evidence="5">
    <location>
        <begin position="435"/>
        <end position="513"/>
    </location>
</feature>
<dbReference type="SUPFAM" id="SSF49417">
    <property type="entry name" value="p53-like transcription factors"/>
    <property type="match status" value="1"/>
</dbReference>
<gene>
    <name evidence="8" type="primary">LOC125178621</name>
</gene>
<dbReference type="Gene3D" id="2.60.40.720">
    <property type="match status" value="1"/>
</dbReference>
<keyword evidence="2" id="KW-0805">Transcription regulation</keyword>
<proteinExistence type="predicted"/>
<keyword evidence="4" id="KW-0539">Nucleus</keyword>
<dbReference type="PANTHER" id="PTHR11950">
    <property type="entry name" value="RUNT RELATED"/>
    <property type="match status" value="1"/>
</dbReference>
<feature type="compositionally biased region" description="Low complexity" evidence="5">
    <location>
        <begin position="331"/>
        <end position="340"/>
    </location>
</feature>
<evidence type="ECO:0000256" key="2">
    <source>
        <dbReference type="ARBA" id="ARBA00023015"/>
    </source>
</evidence>
<evidence type="ECO:0000313" key="8">
    <source>
        <dbReference type="RefSeq" id="XP_047738789.1"/>
    </source>
</evidence>
<dbReference type="InterPro" id="IPR012346">
    <property type="entry name" value="p53/RUNT-type_TF_DNA-bd_sf"/>
</dbReference>
<evidence type="ECO:0000256" key="3">
    <source>
        <dbReference type="ARBA" id="ARBA00023163"/>
    </source>
</evidence>
<protein>
    <submittedName>
        <fullName evidence="8">Runt-related transcription factor 3-like isoform X1</fullName>
    </submittedName>
</protein>
<dbReference type="PRINTS" id="PR00967">
    <property type="entry name" value="ONCOGENEAML1"/>
</dbReference>
<evidence type="ECO:0000259" key="6">
    <source>
        <dbReference type="PROSITE" id="PS51062"/>
    </source>
</evidence>
<reference evidence="8" key="1">
    <citation type="submission" date="2025-08" db="UniProtKB">
        <authorList>
            <consortium name="RefSeq"/>
        </authorList>
    </citation>
    <scope>IDENTIFICATION</scope>
    <source>
        <tissue evidence="8">Whole organism</tissue>
    </source>
</reference>
<dbReference type="PROSITE" id="PS51062">
    <property type="entry name" value="RUNT"/>
    <property type="match status" value="1"/>
</dbReference>